<dbReference type="InterPro" id="IPR000515">
    <property type="entry name" value="MetI-like"/>
</dbReference>
<gene>
    <name evidence="9" type="primary">proW</name>
    <name evidence="9" type="ORF">QB898_06055</name>
</gene>
<keyword evidence="5 7" id="KW-1133">Transmembrane helix</keyword>
<reference evidence="9 10" key="1">
    <citation type="submission" date="2023-04" db="EMBL/GenBank/DDBJ databases">
        <title>Ottowia paracancer sp. nov., isolated from human stomach.</title>
        <authorList>
            <person name="Song Y."/>
        </authorList>
    </citation>
    <scope>NUCLEOTIDE SEQUENCE [LARGE SCALE GENOMIC DNA]</scope>
    <source>
        <strain evidence="9 10">10c7w1</strain>
    </source>
</reference>
<feature type="transmembrane region" description="Helical" evidence="7">
    <location>
        <begin position="273"/>
        <end position="293"/>
    </location>
</feature>
<accession>A0AAW6RL28</accession>
<keyword evidence="2 7" id="KW-0813">Transport</keyword>
<dbReference type="FunFam" id="1.10.3720.10:FF:000001">
    <property type="entry name" value="Glycine betaine ABC transporter, permease"/>
    <property type="match status" value="1"/>
</dbReference>
<name>A0AAW6RL28_9BURK</name>
<dbReference type="EMBL" id="JARVII010000009">
    <property type="protein sequence ID" value="MDG9699289.1"/>
    <property type="molecule type" value="Genomic_DNA"/>
</dbReference>
<evidence type="ECO:0000256" key="5">
    <source>
        <dbReference type="ARBA" id="ARBA00022989"/>
    </source>
</evidence>
<feature type="transmembrane region" description="Helical" evidence="7">
    <location>
        <begin position="305"/>
        <end position="325"/>
    </location>
</feature>
<dbReference type="RefSeq" id="WP_279524223.1">
    <property type="nucleotide sequence ID" value="NZ_JARVII010000009.1"/>
</dbReference>
<dbReference type="Gene3D" id="1.10.3720.10">
    <property type="entry name" value="MetI-like"/>
    <property type="match status" value="1"/>
</dbReference>
<keyword evidence="6 7" id="KW-0472">Membrane</keyword>
<dbReference type="PANTHER" id="PTHR47737:SF1">
    <property type="entry name" value="GLYCINE BETAINE_PROLINE BETAINE TRANSPORT SYSTEM PERMEASE PROTEIN PROW"/>
    <property type="match status" value="1"/>
</dbReference>
<dbReference type="PROSITE" id="PS50928">
    <property type="entry name" value="ABC_TM1"/>
    <property type="match status" value="1"/>
</dbReference>
<dbReference type="SUPFAM" id="SSF161098">
    <property type="entry name" value="MetI-like"/>
    <property type="match status" value="1"/>
</dbReference>
<evidence type="ECO:0000313" key="9">
    <source>
        <dbReference type="EMBL" id="MDG9699289.1"/>
    </source>
</evidence>
<dbReference type="AlphaFoldDB" id="A0AAW6RL28"/>
<sequence>MSDTPLKLDAVPLANATGDDPWQAAASAAPADWLDDASDAVEAAAGAGPAAAHGAADALAGHADAIEAAINQGLGWFVEQFRPFFQAVRAPIDGTLGGAERLLTGTPMPVMAALLGLLAWQFAGRATALGAVLSLAVVAALGVWEQAMVTLALVLTSLLFCIVIGLPLGIALAASDRAQRLIRPLLDAMQTTPAFVYLVPVVMLFGIGNVPGVIVTIVFALPPLVRLTNLGIRQVRPDLIEAAHAYGASPMQMLLKVQLPLALPSIMAGINQALMLSLSMVVIASMIAVGGLGQMVLRGIGRLDMGLAAVGGLGIVLLAITLDRITQGMGQPRRGVRHWWQSGPAGLIARLFQR</sequence>
<evidence type="ECO:0000256" key="6">
    <source>
        <dbReference type="ARBA" id="ARBA00023136"/>
    </source>
</evidence>
<feature type="transmembrane region" description="Helical" evidence="7">
    <location>
        <begin position="126"/>
        <end position="144"/>
    </location>
</feature>
<dbReference type="InterPro" id="IPR035906">
    <property type="entry name" value="MetI-like_sf"/>
</dbReference>
<dbReference type="NCBIfam" id="NF008196">
    <property type="entry name" value="PRK10952.1"/>
    <property type="match status" value="1"/>
</dbReference>
<protein>
    <submittedName>
        <fullName evidence="9">Glycine betaine/L-proline ABC transporter permease ProW</fullName>
    </submittedName>
</protein>
<evidence type="ECO:0000256" key="4">
    <source>
        <dbReference type="ARBA" id="ARBA00022692"/>
    </source>
</evidence>
<evidence type="ECO:0000256" key="1">
    <source>
        <dbReference type="ARBA" id="ARBA00004651"/>
    </source>
</evidence>
<evidence type="ECO:0000313" key="10">
    <source>
        <dbReference type="Proteomes" id="UP001237156"/>
    </source>
</evidence>
<feature type="transmembrane region" description="Helical" evidence="7">
    <location>
        <begin position="194"/>
        <end position="221"/>
    </location>
</feature>
<comment type="subcellular location">
    <subcellularLocation>
        <location evidence="1 7">Cell membrane</location>
        <topology evidence="1 7">Multi-pass membrane protein</topology>
    </subcellularLocation>
</comment>
<dbReference type="GO" id="GO:0031460">
    <property type="term" value="P:glycine betaine transport"/>
    <property type="evidence" value="ECO:0007669"/>
    <property type="project" value="UniProtKB-ARBA"/>
</dbReference>
<keyword evidence="4 7" id="KW-0812">Transmembrane</keyword>
<dbReference type="PANTHER" id="PTHR47737">
    <property type="entry name" value="GLYCINE BETAINE/PROLINE BETAINE TRANSPORT SYSTEM PERMEASE PROTEIN PROW"/>
    <property type="match status" value="1"/>
</dbReference>
<evidence type="ECO:0000256" key="3">
    <source>
        <dbReference type="ARBA" id="ARBA00022475"/>
    </source>
</evidence>
<comment type="caution">
    <text evidence="9">The sequence shown here is derived from an EMBL/GenBank/DDBJ whole genome shotgun (WGS) entry which is preliminary data.</text>
</comment>
<evidence type="ECO:0000256" key="7">
    <source>
        <dbReference type="RuleBase" id="RU363032"/>
    </source>
</evidence>
<dbReference type="CDD" id="cd06261">
    <property type="entry name" value="TM_PBP2"/>
    <property type="match status" value="1"/>
</dbReference>
<proteinExistence type="inferred from homology"/>
<keyword evidence="10" id="KW-1185">Reference proteome</keyword>
<organism evidence="9 10">
    <name type="scientific">Ottowia cancrivicina</name>
    <dbReference type="NCBI Taxonomy" id="3040346"/>
    <lineage>
        <taxon>Bacteria</taxon>
        <taxon>Pseudomonadati</taxon>
        <taxon>Pseudomonadota</taxon>
        <taxon>Betaproteobacteria</taxon>
        <taxon>Burkholderiales</taxon>
        <taxon>Comamonadaceae</taxon>
        <taxon>Ottowia</taxon>
    </lineage>
</organism>
<comment type="similarity">
    <text evidence="7">Belongs to the binding-protein-dependent transport system permease family.</text>
</comment>
<dbReference type="Proteomes" id="UP001237156">
    <property type="component" value="Unassembled WGS sequence"/>
</dbReference>
<dbReference type="GO" id="GO:0043190">
    <property type="term" value="C:ATP-binding cassette (ABC) transporter complex"/>
    <property type="evidence" value="ECO:0007669"/>
    <property type="project" value="TreeGrafter"/>
</dbReference>
<feature type="domain" description="ABC transmembrane type-1" evidence="8">
    <location>
        <begin position="147"/>
        <end position="326"/>
    </location>
</feature>
<dbReference type="GO" id="GO:0015226">
    <property type="term" value="F:carnitine transmembrane transporter activity"/>
    <property type="evidence" value="ECO:0007669"/>
    <property type="project" value="TreeGrafter"/>
</dbReference>
<evidence type="ECO:0000256" key="2">
    <source>
        <dbReference type="ARBA" id="ARBA00022448"/>
    </source>
</evidence>
<dbReference type="GO" id="GO:0015871">
    <property type="term" value="P:choline transport"/>
    <property type="evidence" value="ECO:0007669"/>
    <property type="project" value="TreeGrafter"/>
</dbReference>
<feature type="transmembrane region" description="Helical" evidence="7">
    <location>
        <begin position="151"/>
        <end position="174"/>
    </location>
</feature>
<evidence type="ECO:0000259" key="8">
    <source>
        <dbReference type="PROSITE" id="PS50928"/>
    </source>
</evidence>
<keyword evidence="3" id="KW-1003">Cell membrane</keyword>
<dbReference type="GO" id="GO:0005275">
    <property type="term" value="F:amine transmembrane transporter activity"/>
    <property type="evidence" value="ECO:0007669"/>
    <property type="project" value="TreeGrafter"/>
</dbReference>
<dbReference type="Pfam" id="PF00528">
    <property type="entry name" value="BPD_transp_1"/>
    <property type="match status" value="1"/>
</dbReference>